<dbReference type="InterPro" id="IPR045336">
    <property type="entry name" value="MmgE_PrpD_N"/>
</dbReference>
<sequence>MSDKAPLTLSLQLARQVAGLDLALIPEQVRQRAAYLMLDGIGAACAAQRRKIAGRLEQAFDAWDGKESGRHAVIASPRLRRARDAAFLNGQLIHGLEFDDVHMAAVLHPTCVLFPAALATAEWADAPGHLLLLAYIAGVEVAARLGMVSTGGFQRRGFHPTGVVGTLAAAVAAGCLLELDEVAMVSAQGLALSMASGSMQFLEDGGDTKRLHAGWAAQAGMQAAMLARQGLCGPQRAYEGRHGMLATHVDQPADLESVHRTVATIGTHWELENIAVKPFPAAYYAHACIEAAMELALYDNLDTANITAIVAWVPEQVMPKIAEPLPAKRRPQTAGQAQFSLPFLVAAGLLRRRFTLDELEAGVLHDPQVLAMADRVTCRGEVDTAFPAVYPGRLEIRLANGHTLSKSIDVNLGAQARPVANSFILNKFRQNVPSQQGRGVVDRVIGIEDFRSVREFGRLLAAMPIE</sequence>
<dbReference type="SUPFAM" id="SSF103378">
    <property type="entry name" value="2-methylcitrate dehydratase PrpD"/>
    <property type="match status" value="1"/>
</dbReference>
<dbReference type="InterPro" id="IPR005656">
    <property type="entry name" value="MmgE_PrpD"/>
</dbReference>
<protein>
    <submittedName>
        <fullName evidence="4">2-methylcitrate dehydratase PrpD</fullName>
    </submittedName>
</protein>
<dbReference type="PANTHER" id="PTHR16943:SF8">
    <property type="entry name" value="2-METHYLCITRATE DEHYDRATASE"/>
    <property type="match status" value="1"/>
</dbReference>
<dbReference type="RefSeq" id="WP_132472940.1">
    <property type="nucleotide sequence ID" value="NZ_JBHRVM010000001.1"/>
</dbReference>
<dbReference type="OrthoDB" id="9797528at2"/>
<evidence type="ECO:0000259" key="2">
    <source>
        <dbReference type="Pfam" id="PF03972"/>
    </source>
</evidence>
<dbReference type="PANTHER" id="PTHR16943">
    <property type="entry name" value="2-METHYLCITRATE DEHYDRATASE-RELATED"/>
    <property type="match status" value="1"/>
</dbReference>
<comment type="caution">
    <text evidence="4">The sequence shown here is derived from an EMBL/GenBank/DDBJ whole genome shotgun (WGS) entry which is preliminary data.</text>
</comment>
<dbReference type="Gene3D" id="1.10.4100.10">
    <property type="entry name" value="2-methylcitrate dehydratase PrpD"/>
    <property type="match status" value="1"/>
</dbReference>
<evidence type="ECO:0000313" key="4">
    <source>
        <dbReference type="EMBL" id="TCV02952.1"/>
    </source>
</evidence>
<dbReference type="Gene3D" id="3.30.1330.120">
    <property type="entry name" value="2-methylcitrate dehydratase PrpD"/>
    <property type="match status" value="1"/>
</dbReference>
<feature type="domain" description="MmgE/PrpD C-terminal" evidence="3">
    <location>
        <begin position="279"/>
        <end position="433"/>
    </location>
</feature>
<feature type="domain" description="MmgE/PrpD N-terminal" evidence="2">
    <location>
        <begin position="12"/>
        <end position="251"/>
    </location>
</feature>
<accession>A0A4R3VGL0</accession>
<dbReference type="Proteomes" id="UP000294692">
    <property type="component" value="Unassembled WGS sequence"/>
</dbReference>
<comment type="similarity">
    <text evidence="1">Belongs to the PrpD family.</text>
</comment>
<dbReference type="Pfam" id="PF03972">
    <property type="entry name" value="MmgE_PrpD_N"/>
    <property type="match status" value="1"/>
</dbReference>
<name>A0A4R3VGL0_9BURK</name>
<reference evidence="4 5" key="1">
    <citation type="submission" date="2019-03" db="EMBL/GenBank/DDBJ databases">
        <title>Genomic Encyclopedia of Type Strains, Phase IV (KMG-IV): sequencing the most valuable type-strain genomes for metagenomic binning, comparative biology and taxonomic classification.</title>
        <authorList>
            <person name="Goeker M."/>
        </authorList>
    </citation>
    <scope>NUCLEOTIDE SEQUENCE [LARGE SCALE GENOMIC DNA]</scope>
    <source>
        <strain evidence="4 5">DSM 100048</strain>
    </source>
</reference>
<dbReference type="InterPro" id="IPR045337">
    <property type="entry name" value="MmgE_PrpD_C"/>
</dbReference>
<dbReference type="InterPro" id="IPR042183">
    <property type="entry name" value="MmgE/PrpD_sf_1"/>
</dbReference>
<gene>
    <name evidence="4" type="ORF">EV686_101412</name>
</gene>
<keyword evidence="5" id="KW-1185">Reference proteome</keyword>
<dbReference type="AlphaFoldDB" id="A0A4R3VGL0"/>
<dbReference type="GO" id="GO:0016829">
    <property type="term" value="F:lyase activity"/>
    <property type="evidence" value="ECO:0007669"/>
    <property type="project" value="InterPro"/>
</dbReference>
<dbReference type="InterPro" id="IPR036148">
    <property type="entry name" value="MmgE/PrpD_sf"/>
</dbReference>
<evidence type="ECO:0000256" key="1">
    <source>
        <dbReference type="ARBA" id="ARBA00006174"/>
    </source>
</evidence>
<evidence type="ECO:0000259" key="3">
    <source>
        <dbReference type="Pfam" id="PF19305"/>
    </source>
</evidence>
<evidence type="ECO:0000313" key="5">
    <source>
        <dbReference type="Proteomes" id="UP000294692"/>
    </source>
</evidence>
<dbReference type="EMBL" id="SMBX01000001">
    <property type="protein sequence ID" value="TCV02952.1"/>
    <property type="molecule type" value="Genomic_DNA"/>
</dbReference>
<dbReference type="InterPro" id="IPR042188">
    <property type="entry name" value="MmgE/PrpD_sf_2"/>
</dbReference>
<organism evidence="4 5">
    <name type="scientific">Paracandidimonas soli</name>
    <dbReference type="NCBI Taxonomy" id="1917182"/>
    <lineage>
        <taxon>Bacteria</taxon>
        <taxon>Pseudomonadati</taxon>
        <taxon>Pseudomonadota</taxon>
        <taxon>Betaproteobacteria</taxon>
        <taxon>Burkholderiales</taxon>
        <taxon>Alcaligenaceae</taxon>
        <taxon>Paracandidimonas</taxon>
    </lineage>
</organism>
<proteinExistence type="inferred from homology"/>
<dbReference type="Pfam" id="PF19305">
    <property type="entry name" value="MmgE_PrpD_C"/>
    <property type="match status" value="1"/>
</dbReference>